<protein>
    <submittedName>
        <fullName evidence="1">Uncharacterized protein</fullName>
    </submittedName>
</protein>
<reference evidence="1 2" key="1">
    <citation type="submission" date="2016-06" db="EMBL/GenBank/DDBJ databases">
        <authorList>
            <person name="Kjaerup R.B."/>
            <person name="Dalgaard T.S."/>
            <person name="Juul-Madsen H.R."/>
        </authorList>
    </citation>
    <scope>NUCLEOTIDE SEQUENCE [LARGE SCALE GENOMIC DNA]</scope>
    <source>
        <strain evidence="1">2</strain>
    </source>
</reference>
<name>A0A1A8XVQ5_9RHOO</name>
<accession>A0A1A8XVQ5</accession>
<organism evidence="1 2">
    <name type="scientific">Candidatus Propionivibrio aalborgensis</name>
    <dbReference type="NCBI Taxonomy" id="1860101"/>
    <lineage>
        <taxon>Bacteria</taxon>
        <taxon>Pseudomonadati</taxon>
        <taxon>Pseudomonadota</taxon>
        <taxon>Betaproteobacteria</taxon>
        <taxon>Rhodocyclales</taxon>
        <taxon>Rhodocyclaceae</taxon>
        <taxon>Propionivibrio</taxon>
    </lineage>
</organism>
<keyword evidence="2" id="KW-1185">Reference proteome</keyword>
<sequence length="44" mass="4998">MLAWQNCPSGILSDTKKRRQGMKQLIVNAARLRSALAQRKDTLE</sequence>
<dbReference type="EMBL" id="FLQY01000174">
    <property type="protein sequence ID" value="SBT08063.1"/>
    <property type="molecule type" value="Genomic_DNA"/>
</dbReference>
<gene>
    <name evidence="1" type="ORF">PROAA_2550001</name>
</gene>
<proteinExistence type="predicted"/>
<evidence type="ECO:0000313" key="2">
    <source>
        <dbReference type="Proteomes" id="UP000199600"/>
    </source>
</evidence>
<dbReference type="AlphaFoldDB" id="A0A1A8XVQ5"/>
<dbReference type="Proteomes" id="UP000199600">
    <property type="component" value="Unassembled WGS sequence"/>
</dbReference>
<evidence type="ECO:0000313" key="1">
    <source>
        <dbReference type="EMBL" id="SBT08063.1"/>
    </source>
</evidence>